<dbReference type="Gene3D" id="2.60.40.10">
    <property type="entry name" value="Immunoglobulins"/>
    <property type="match status" value="1"/>
</dbReference>
<dbReference type="InterPro" id="IPR042942">
    <property type="entry name" value="Laforin"/>
</dbReference>
<evidence type="ECO:0000259" key="6">
    <source>
        <dbReference type="PROSITE" id="PS51166"/>
    </source>
</evidence>
<dbReference type="InterPro" id="IPR034831">
    <property type="entry name" value="CBM20_laforin"/>
</dbReference>
<dbReference type="RefSeq" id="XP_008311509.1">
    <property type="nucleotide sequence ID" value="XM_008313287.3"/>
</dbReference>
<dbReference type="PROSITE" id="PS50056">
    <property type="entry name" value="TYR_PHOSPHATASE_2"/>
    <property type="match status" value="1"/>
</dbReference>
<evidence type="ECO:0000259" key="4">
    <source>
        <dbReference type="PROSITE" id="PS50054"/>
    </source>
</evidence>
<dbReference type="SMART" id="SM01065">
    <property type="entry name" value="CBM_2"/>
    <property type="match status" value="1"/>
</dbReference>
<dbReference type="Pfam" id="PF00782">
    <property type="entry name" value="DSPc"/>
    <property type="match status" value="1"/>
</dbReference>
<dbReference type="OrthoDB" id="273181at2759"/>
<dbReference type="OMA" id="EMRHTTN"/>
<dbReference type="PANTHER" id="PTHR46864">
    <property type="entry name" value="LAFORIN"/>
    <property type="match status" value="1"/>
</dbReference>
<dbReference type="InterPro" id="IPR013784">
    <property type="entry name" value="Carb-bd-like_fold"/>
</dbReference>
<organism evidence="7 8">
    <name type="scientific">Cynoglossus semilaevis</name>
    <name type="common">Tongue sole</name>
    <dbReference type="NCBI Taxonomy" id="244447"/>
    <lineage>
        <taxon>Eukaryota</taxon>
        <taxon>Metazoa</taxon>
        <taxon>Chordata</taxon>
        <taxon>Craniata</taxon>
        <taxon>Vertebrata</taxon>
        <taxon>Euteleostomi</taxon>
        <taxon>Actinopterygii</taxon>
        <taxon>Neopterygii</taxon>
        <taxon>Teleostei</taxon>
        <taxon>Neoteleostei</taxon>
        <taxon>Acanthomorphata</taxon>
        <taxon>Carangaria</taxon>
        <taxon>Pleuronectiformes</taxon>
        <taxon>Pleuronectoidei</taxon>
        <taxon>Cynoglossidae</taxon>
        <taxon>Cynoglossinae</taxon>
        <taxon>Cynoglossus</taxon>
    </lineage>
</organism>
<keyword evidence="2" id="KW-0904">Protein phosphatase</keyword>
<dbReference type="InterPro" id="IPR020422">
    <property type="entry name" value="TYR_PHOSPHATASE_DUAL_dom"/>
</dbReference>
<dbReference type="InterPro" id="IPR000340">
    <property type="entry name" value="Dual-sp_phosphatase_cat-dom"/>
</dbReference>
<dbReference type="Ensembl" id="ENSCSET00000004442.1">
    <property type="protein sequence ID" value="ENSCSEP00000004386.1"/>
    <property type="gene ID" value="ENSCSEG00000002851.1"/>
</dbReference>
<reference evidence="7" key="3">
    <citation type="submission" date="2025-09" db="UniProtKB">
        <authorList>
            <consortium name="Ensembl"/>
        </authorList>
    </citation>
    <scope>IDENTIFICATION</scope>
</reference>
<dbReference type="Gene3D" id="3.90.190.10">
    <property type="entry name" value="Protein tyrosine phosphatase superfamily"/>
    <property type="match status" value="1"/>
</dbReference>
<keyword evidence="1" id="KW-0378">Hydrolase</keyword>
<dbReference type="CDD" id="cd14526">
    <property type="entry name" value="DSP_laforin-like"/>
    <property type="match status" value="1"/>
</dbReference>
<dbReference type="CTD" id="7957"/>
<dbReference type="GO" id="GO:0005634">
    <property type="term" value="C:nucleus"/>
    <property type="evidence" value="ECO:0007669"/>
    <property type="project" value="TreeGrafter"/>
</dbReference>
<dbReference type="Pfam" id="PF00686">
    <property type="entry name" value="CBM_20"/>
    <property type="match status" value="1"/>
</dbReference>
<dbReference type="CDD" id="cd05806">
    <property type="entry name" value="CBM20_laforin"/>
    <property type="match status" value="1"/>
</dbReference>
<evidence type="ECO:0000256" key="3">
    <source>
        <dbReference type="ARBA" id="ARBA00023277"/>
    </source>
</evidence>
<dbReference type="Proteomes" id="UP000265120">
    <property type="component" value="Chromosome 7"/>
</dbReference>
<dbReference type="KEGG" id="csem:103381089"/>
<dbReference type="GO" id="GO:0004725">
    <property type="term" value="F:protein tyrosine phosphatase activity"/>
    <property type="evidence" value="ECO:0007669"/>
    <property type="project" value="InterPro"/>
</dbReference>
<dbReference type="InterPro" id="IPR045204">
    <property type="entry name" value="DSP_laforin-like"/>
</dbReference>
<dbReference type="InParanoid" id="A0A3P8UUJ1"/>
<name>A0A3P8UUJ1_CYNSE</name>
<dbReference type="PROSITE" id="PS00383">
    <property type="entry name" value="TYR_PHOSPHATASE_1"/>
    <property type="match status" value="1"/>
</dbReference>
<evidence type="ECO:0000259" key="5">
    <source>
        <dbReference type="PROSITE" id="PS50056"/>
    </source>
</evidence>
<dbReference type="GeneID" id="103381089"/>
<dbReference type="FunFam" id="3.90.190.10:FF:000054">
    <property type="entry name" value="laforin isoform X1"/>
    <property type="match status" value="1"/>
</dbReference>
<feature type="domain" description="Tyrosine specific protein phosphatases" evidence="5">
    <location>
        <begin position="226"/>
        <end position="294"/>
    </location>
</feature>
<dbReference type="GO" id="GO:0005737">
    <property type="term" value="C:cytoplasm"/>
    <property type="evidence" value="ECO:0007669"/>
    <property type="project" value="TreeGrafter"/>
</dbReference>
<accession>A0A3P8UUJ1</accession>
<evidence type="ECO:0000256" key="2">
    <source>
        <dbReference type="ARBA" id="ARBA00022912"/>
    </source>
</evidence>
<dbReference type="SUPFAM" id="SSF52799">
    <property type="entry name" value="(Phosphotyrosine protein) phosphatases II"/>
    <property type="match status" value="1"/>
</dbReference>
<sequence length="316" mass="36088">MLFRFGVILTPESADVEVLVVGSRVEMGQWDLSRAVYMKPSQKLTSTQEPGLWFCDVQLAEPCSEPLWFKFVKKNGGNYIWEGSSPTHDRCCCYDKRNMVDGVHCHPIGHWIDETGHTDEMKHTTRFYFIVAGQKAMHFSRVLPRTWLGSCPRQVEHVTIKMKHELGITAVMNFQTKWDVINNSHGCRRNPEEAMTSETMMHLYRDCGLVYVWLPTPDMSTEGRIRMLPQAVYLLHGLLANGHTVYVHCNAGVGRSTAAVCGLLMYVLGWSLRRVQYFVALRRPVAYIDEEALVQAQADFVQKFGNLTPSFSYLES</sequence>
<evidence type="ECO:0000313" key="7">
    <source>
        <dbReference type="Ensembl" id="ENSCSEP00000004386.1"/>
    </source>
</evidence>
<keyword evidence="8" id="KW-1185">Reference proteome</keyword>
<dbReference type="InterPro" id="IPR029021">
    <property type="entry name" value="Prot-tyrosine_phosphatase-like"/>
</dbReference>
<feature type="domain" description="Tyrosine-protein phosphatase" evidence="4">
    <location>
        <begin position="138"/>
        <end position="306"/>
    </location>
</feature>
<dbReference type="InterPro" id="IPR013783">
    <property type="entry name" value="Ig-like_fold"/>
</dbReference>
<dbReference type="InterPro" id="IPR016130">
    <property type="entry name" value="Tyr_Pase_AS"/>
</dbReference>
<evidence type="ECO:0000313" key="8">
    <source>
        <dbReference type="Proteomes" id="UP000265120"/>
    </source>
</evidence>
<keyword evidence="3" id="KW-0119">Carbohydrate metabolism</keyword>
<dbReference type="GeneTree" id="ENSGT00390000010101"/>
<reference evidence="7 8" key="1">
    <citation type="journal article" date="2014" name="Nat. Genet.">
        <title>Whole-genome sequence of a flatfish provides insights into ZW sex chromosome evolution and adaptation to a benthic lifestyle.</title>
        <authorList>
            <person name="Chen S."/>
            <person name="Zhang G."/>
            <person name="Shao C."/>
            <person name="Huang Q."/>
            <person name="Liu G."/>
            <person name="Zhang P."/>
            <person name="Song W."/>
            <person name="An N."/>
            <person name="Chalopin D."/>
            <person name="Volff J.N."/>
            <person name="Hong Y."/>
            <person name="Li Q."/>
            <person name="Sha Z."/>
            <person name="Zhou H."/>
            <person name="Xie M."/>
            <person name="Yu Q."/>
            <person name="Liu Y."/>
            <person name="Xiang H."/>
            <person name="Wang N."/>
            <person name="Wu K."/>
            <person name="Yang C."/>
            <person name="Zhou Q."/>
            <person name="Liao X."/>
            <person name="Yang L."/>
            <person name="Hu Q."/>
            <person name="Zhang J."/>
            <person name="Meng L."/>
            <person name="Jin L."/>
            <person name="Tian Y."/>
            <person name="Lian J."/>
            <person name="Yang J."/>
            <person name="Miao G."/>
            <person name="Liu S."/>
            <person name="Liang Z."/>
            <person name="Yan F."/>
            <person name="Li Y."/>
            <person name="Sun B."/>
            <person name="Zhang H."/>
            <person name="Zhang J."/>
            <person name="Zhu Y."/>
            <person name="Du M."/>
            <person name="Zhao Y."/>
            <person name="Schartl M."/>
            <person name="Tang Q."/>
            <person name="Wang J."/>
        </authorList>
    </citation>
    <scope>NUCLEOTIDE SEQUENCE</scope>
</reference>
<feature type="domain" description="CBM20" evidence="6">
    <location>
        <begin position="1"/>
        <end position="113"/>
    </location>
</feature>
<dbReference type="InterPro" id="IPR000387">
    <property type="entry name" value="Tyr_Pase_dom"/>
</dbReference>
<dbReference type="GO" id="GO:0044042">
    <property type="term" value="P:glucan metabolic process"/>
    <property type="evidence" value="ECO:0007669"/>
    <property type="project" value="UniProtKB-ARBA"/>
</dbReference>
<dbReference type="PROSITE" id="PS51166">
    <property type="entry name" value="CBM20"/>
    <property type="match status" value="1"/>
</dbReference>
<dbReference type="InterPro" id="IPR002044">
    <property type="entry name" value="CBM20"/>
</dbReference>
<dbReference type="SUPFAM" id="SSF49452">
    <property type="entry name" value="Starch-binding domain-like"/>
    <property type="match status" value="1"/>
</dbReference>
<dbReference type="SMART" id="SM00195">
    <property type="entry name" value="DSPc"/>
    <property type="match status" value="1"/>
</dbReference>
<evidence type="ECO:0000256" key="1">
    <source>
        <dbReference type="ARBA" id="ARBA00022801"/>
    </source>
</evidence>
<dbReference type="STRING" id="244447.ENSCSEP00000004386"/>
<proteinExistence type="predicted"/>
<dbReference type="GO" id="GO:0019203">
    <property type="term" value="F:carbohydrate phosphatase activity"/>
    <property type="evidence" value="ECO:0007669"/>
    <property type="project" value="InterPro"/>
</dbReference>
<dbReference type="AlphaFoldDB" id="A0A3P8UUJ1"/>
<dbReference type="PANTHER" id="PTHR46864:SF1">
    <property type="entry name" value="LAFORIN"/>
    <property type="match status" value="1"/>
</dbReference>
<protein>
    <submittedName>
        <fullName evidence="7">EPM2A glucan phosphatase, laforin</fullName>
    </submittedName>
</protein>
<reference evidence="7" key="2">
    <citation type="submission" date="2025-08" db="UniProtKB">
        <authorList>
            <consortium name="Ensembl"/>
        </authorList>
    </citation>
    <scope>IDENTIFICATION</scope>
</reference>
<dbReference type="PROSITE" id="PS50054">
    <property type="entry name" value="TYR_PHOSPHATASE_DUAL"/>
    <property type="match status" value="1"/>
</dbReference>
<dbReference type="GO" id="GO:2001070">
    <property type="term" value="F:starch binding"/>
    <property type="evidence" value="ECO:0007669"/>
    <property type="project" value="InterPro"/>
</dbReference>